<feature type="signal peptide" evidence="18">
    <location>
        <begin position="1"/>
        <end position="23"/>
    </location>
</feature>
<keyword evidence="11 18" id="KW-0560">Oxidoreductase</keyword>
<comment type="catalytic activity">
    <reaction evidence="16 18">
        <text>[protein]-dithiol + NAD(+) = [protein]-disulfide + NADH + H(+)</text>
        <dbReference type="Rhea" id="RHEA:18749"/>
        <dbReference type="Rhea" id="RHEA-COMP:10593"/>
        <dbReference type="Rhea" id="RHEA-COMP:10594"/>
        <dbReference type="ChEBI" id="CHEBI:15378"/>
        <dbReference type="ChEBI" id="CHEBI:29950"/>
        <dbReference type="ChEBI" id="CHEBI:50058"/>
        <dbReference type="ChEBI" id="CHEBI:57540"/>
        <dbReference type="ChEBI" id="CHEBI:57945"/>
        <dbReference type="EC" id="1.8.1.8"/>
    </reaction>
</comment>
<dbReference type="InterPro" id="IPR017937">
    <property type="entry name" value="Thioredoxin_CS"/>
</dbReference>
<dbReference type="GO" id="GO:0045454">
    <property type="term" value="P:cell redox homeostasis"/>
    <property type="evidence" value="ECO:0007669"/>
    <property type="project" value="TreeGrafter"/>
</dbReference>
<keyword evidence="13 18" id="KW-0472">Membrane</keyword>
<dbReference type="PANTHER" id="PTHR32234">
    <property type="entry name" value="THIOL:DISULFIDE INTERCHANGE PROTEIN DSBD"/>
    <property type="match status" value="1"/>
</dbReference>
<dbReference type="SUPFAM" id="SSF74863">
    <property type="entry name" value="Thiol:disulfide interchange protein DsbD, N-terminal domain (DsbD-alpha)"/>
    <property type="match status" value="1"/>
</dbReference>
<dbReference type="EC" id="1.8.1.8" evidence="18"/>
<keyword evidence="14 18" id="KW-1015">Disulfide bond</keyword>
<feature type="transmembrane region" description="Helical" evidence="18">
    <location>
        <begin position="438"/>
        <end position="455"/>
    </location>
</feature>
<name>A0A1A9RBD0_EIKCO</name>
<dbReference type="InterPro" id="IPR013766">
    <property type="entry name" value="Thioredoxin_domain"/>
</dbReference>
<keyword evidence="7 18" id="KW-0732">Signal</keyword>
<evidence type="ECO:0000256" key="8">
    <source>
        <dbReference type="ARBA" id="ARBA00022748"/>
    </source>
</evidence>
<dbReference type="InterPro" id="IPR003834">
    <property type="entry name" value="Cyt_c_assmbl_TM_dom"/>
</dbReference>
<keyword evidence="4 18" id="KW-1003">Cell membrane</keyword>
<keyword evidence="6 18" id="KW-0812">Transmembrane</keyword>
<dbReference type="GO" id="GO:0017004">
    <property type="term" value="P:cytochrome complex assembly"/>
    <property type="evidence" value="ECO:0007669"/>
    <property type="project" value="UniProtKB-UniRule"/>
</dbReference>
<keyword evidence="10 18" id="KW-1133">Transmembrane helix</keyword>
<evidence type="ECO:0000256" key="5">
    <source>
        <dbReference type="ARBA" id="ARBA00022519"/>
    </source>
</evidence>
<dbReference type="NCBIfam" id="NF001419">
    <property type="entry name" value="PRK00293.1"/>
    <property type="match status" value="1"/>
</dbReference>
<dbReference type="Pfam" id="PF13899">
    <property type="entry name" value="Thioredoxin_7"/>
    <property type="match status" value="1"/>
</dbReference>
<evidence type="ECO:0000256" key="2">
    <source>
        <dbReference type="ARBA" id="ARBA00007241"/>
    </source>
</evidence>
<dbReference type="CDD" id="cd02953">
    <property type="entry name" value="DsbDgamma"/>
    <property type="match status" value="1"/>
</dbReference>
<accession>A0A1A9RBD0</accession>
<comment type="catalytic activity">
    <reaction evidence="17 18">
        <text>[protein]-dithiol + NADP(+) = [protein]-disulfide + NADPH + H(+)</text>
        <dbReference type="Rhea" id="RHEA:18753"/>
        <dbReference type="Rhea" id="RHEA-COMP:10593"/>
        <dbReference type="Rhea" id="RHEA-COMP:10594"/>
        <dbReference type="ChEBI" id="CHEBI:15378"/>
        <dbReference type="ChEBI" id="CHEBI:29950"/>
        <dbReference type="ChEBI" id="CHEBI:50058"/>
        <dbReference type="ChEBI" id="CHEBI:57783"/>
        <dbReference type="ChEBI" id="CHEBI:58349"/>
        <dbReference type="EC" id="1.8.1.8"/>
    </reaction>
</comment>
<evidence type="ECO:0000256" key="16">
    <source>
        <dbReference type="ARBA" id="ARBA00047388"/>
    </source>
</evidence>
<evidence type="ECO:0000256" key="3">
    <source>
        <dbReference type="ARBA" id="ARBA00022448"/>
    </source>
</evidence>
<feature type="region of interest" description="Disordered" evidence="19">
    <location>
        <begin position="152"/>
        <end position="178"/>
    </location>
</feature>
<dbReference type="Gene3D" id="2.60.40.1250">
    <property type="entry name" value="Thiol:disulfide interchange protein DsbD, N-terminal domain"/>
    <property type="match status" value="1"/>
</dbReference>
<feature type="disulfide bond" description="Redox-active" evidence="18">
    <location>
        <begin position="206"/>
        <end position="328"/>
    </location>
</feature>
<proteinExistence type="inferred from homology"/>
<comment type="similarity">
    <text evidence="2 18">Belongs to the thioredoxin family. DsbD subfamily.</text>
</comment>
<feature type="chain" id="PRO_5009003275" description="Thiol:disulfide interchange protein DsbD" evidence="18">
    <location>
        <begin position="24"/>
        <end position="594"/>
    </location>
</feature>
<feature type="transmembrane region" description="Helical" evidence="18">
    <location>
        <begin position="191"/>
        <end position="219"/>
    </location>
</feature>
<evidence type="ECO:0000256" key="19">
    <source>
        <dbReference type="SAM" id="MobiDB-lite"/>
    </source>
</evidence>
<dbReference type="InterPro" id="IPR035671">
    <property type="entry name" value="DsbD_gamma"/>
</dbReference>
<dbReference type="Proteomes" id="UP000078003">
    <property type="component" value="Unassembled WGS sequence"/>
</dbReference>
<dbReference type="InterPro" id="IPR022910">
    <property type="entry name" value="Thiol_diS_interchange_DbsD"/>
</dbReference>
<dbReference type="GO" id="GO:0009055">
    <property type="term" value="F:electron transfer activity"/>
    <property type="evidence" value="ECO:0007669"/>
    <property type="project" value="UniProtKB-UniRule"/>
</dbReference>
<dbReference type="PROSITE" id="PS51352">
    <property type="entry name" value="THIOREDOXIN_2"/>
    <property type="match status" value="1"/>
</dbReference>
<dbReference type="Gene3D" id="3.40.30.10">
    <property type="entry name" value="Glutaredoxin"/>
    <property type="match status" value="1"/>
</dbReference>
<comment type="function">
    <text evidence="18">Required to facilitate the formation of correct disulfide bonds in some periplasmic proteins and for the assembly of the periplasmic c-type cytochromes. Acts by transferring electrons from cytoplasmic thioredoxin to the periplasm. This transfer involves a cascade of disulfide bond formation and reduction steps.</text>
</comment>
<dbReference type="Pfam" id="PF02683">
    <property type="entry name" value="DsbD_TM"/>
    <property type="match status" value="1"/>
</dbReference>
<evidence type="ECO:0000256" key="4">
    <source>
        <dbReference type="ARBA" id="ARBA00022475"/>
    </source>
</evidence>
<evidence type="ECO:0000256" key="11">
    <source>
        <dbReference type="ARBA" id="ARBA00023002"/>
    </source>
</evidence>
<evidence type="ECO:0000256" key="7">
    <source>
        <dbReference type="ARBA" id="ARBA00022729"/>
    </source>
</evidence>
<dbReference type="AlphaFoldDB" id="A0A1A9RBD0"/>
<dbReference type="Pfam" id="PF11412">
    <property type="entry name" value="DsbD_N"/>
    <property type="match status" value="1"/>
</dbReference>
<dbReference type="InterPro" id="IPR036249">
    <property type="entry name" value="Thioredoxin-like_sf"/>
</dbReference>
<dbReference type="InterPro" id="IPR036929">
    <property type="entry name" value="DsbDN_sf"/>
</dbReference>
<comment type="caution">
    <text evidence="21">The sequence shown here is derived from an EMBL/GenBank/DDBJ whole genome shotgun (WGS) entry which is preliminary data.</text>
</comment>
<feature type="disulfide bond" description="Redox-active" evidence="18">
    <location>
        <begin position="511"/>
        <end position="514"/>
    </location>
</feature>
<evidence type="ECO:0000256" key="18">
    <source>
        <dbReference type="HAMAP-Rule" id="MF_00399"/>
    </source>
</evidence>
<feature type="transmembrane region" description="Helical" evidence="18">
    <location>
        <begin position="312"/>
        <end position="340"/>
    </location>
</feature>
<dbReference type="RefSeq" id="WP_064104701.1">
    <property type="nucleotide sequence ID" value="NZ_LXSF01000012.1"/>
</dbReference>
<comment type="subcellular location">
    <subcellularLocation>
        <location evidence="1 18">Cell inner membrane</location>
        <topology evidence="1 18">Multi-pass membrane protein</topology>
    </subcellularLocation>
</comment>
<evidence type="ECO:0000256" key="1">
    <source>
        <dbReference type="ARBA" id="ARBA00004429"/>
    </source>
</evidence>
<organism evidence="21 22">
    <name type="scientific">Eikenella corrodens</name>
    <dbReference type="NCBI Taxonomy" id="539"/>
    <lineage>
        <taxon>Bacteria</taxon>
        <taxon>Pseudomonadati</taxon>
        <taxon>Pseudomonadota</taxon>
        <taxon>Betaproteobacteria</taxon>
        <taxon>Neisseriales</taxon>
        <taxon>Neisseriaceae</taxon>
        <taxon>Eikenella</taxon>
    </lineage>
</organism>
<gene>
    <name evidence="18" type="primary">dsbD</name>
    <name evidence="21" type="ORF">A7P85_08895</name>
</gene>
<dbReference type="HAMAP" id="MF_00399">
    <property type="entry name" value="DbsD"/>
    <property type="match status" value="1"/>
</dbReference>
<dbReference type="PROSITE" id="PS00194">
    <property type="entry name" value="THIOREDOXIN_1"/>
    <property type="match status" value="1"/>
</dbReference>
<evidence type="ECO:0000256" key="9">
    <source>
        <dbReference type="ARBA" id="ARBA00022982"/>
    </source>
</evidence>
<dbReference type="PANTHER" id="PTHR32234:SF0">
    <property type="entry name" value="THIOL:DISULFIDE INTERCHANGE PROTEIN DSBD"/>
    <property type="match status" value="1"/>
</dbReference>
<feature type="transmembrane region" description="Helical" evidence="18">
    <location>
        <begin position="267"/>
        <end position="291"/>
    </location>
</feature>
<sequence length="594" mass="63390" precursor="true">MFKKLIQSFILPVLLCSGMAAHAIDAGQLLPAEQAFRPTVAAGEQDVAVQFQIADGYYLYQEKIRVETEPSGLLGTAEFSQGKEKEDEFFGKQTVHYHQAVVKLPFQSAAPATYRLTLTYQGCADVGVCYPPVTKTLEIKGTGVYGDTAAPPAGGSNRFTAPQDGTPAASPVPQPRKSPFSLSRDTLGANLLAFFSFGIGLSFTACMYPLLPIVSGIIVGDRANAGKRRGLILSSVYVQGLALTYAAVGVLAGLTGSLLTVWLQQPWVVLSAAALIVVLALGMFDVFTIQLPSFIQSYFQQQSSKLSGGKMASVFVMGMLSALIVGPCVAPPLAVALGYIGQTGDATLGGLALYSMALGTGVPLILVGTFGGHVLPKAGAWMNGIKHAFGIILLAVAVYLAAPFLPYGLTVALYSLLLVIPGGLLLGKHLRNRQIKPLAMGLGSLLLTVGVFFAVQSVRMQPTFLHQALTVFPPQQTAHRVFTAPQQLNSAMQQALASGKPVVLDFYADWCASCKEMEHKTFSRPEVQAAVPPDRVFKIDLTDNTPEQRALLQEYGLPGPPGIFVIHPDGRRSSPLIGFTEPAAFIEWYRQQVS</sequence>
<evidence type="ECO:0000256" key="15">
    <source>
        <dbReference type="ARBA" id="ARBA00023284"/>
    </source>
</evidence>
<keyword evidence="3 18" id="KW-0813">Transport</keyword>
<dbReference type="InterPro" id="IPR028250">
    <property type="entry name" value="DsbDN"/>
</dbReference>
<keyword evidence="5 18" id="KW-0997">Cell inner membrane</keyword>
<dbReference type="GO" id="GO:0005886">
    <property type="term" value="C:plasma membrane"/>
    <property type="evidence" value="ECO:0007669"/>
    <property type="project" value="UniProtKB-SubCell"/>
</dbReference>
<keyword evidence="15 18" id="KW-0676">Redox-active center</keyword>
<dbReference type="SUPFAM" id="SSF52833">
    <property type="entry name" value="Thioredoxin-like"/>
    <property type="match status" value="1"/>
</dbReference>
<feature type="transmembrane region" description="Helical" evidence="18">
    <location>
        <begin position="352"/>
        <end position="372"/>
    </location>
</feature>
<reference evidence="22" key="1">
    <citation type="submission" date="2016-05" db="EMBL/GenBank/DDBJ databases">
        <title>Draft genome of Corynebacterium afermentans subsp. afermentans LCDC 88199T.</title>
        <authorList>
            <person name="Bernier A.-M."/>
            <person name="Bernard K."/>
        </authorList>
    </citation>
    <scope>NUCLEOTIDE SEQUENCE [LARGE SCALE GENOMIC DNA]</scope>
    <source>
        <strain evidence="22">NML01-0328</strain>
    </source>
</reference>
<evidence type="ECO:0000313" key="22">
    <source>
        <dbReference type="Proteomes" id="UP000078003"/>
    </source>
</evidence>
<evidence type="ECO:0000256" key="17">
    <source>
        <dbReference type="ARBA" id="ARBA00047804"/>
    </source>
</evidence>
<evidence type="ECO:0000256" key="10">
    <source>
        <dbReference type="ARBA" id="ARBA00022989"/>
    </source>
</evidence>
<evidence type="ECO:0000256" key="12">
    <source>
        <dbReference type="ARBA" id="ARBA00023027"/>
    </source>
</evidence>
<dbReference type="EMBL" id="LXSF01000012">
    <property type="protein sequence ID" value="OAM15288.1"/>
    <property type="molecule type" value="Genomic_DNA"/>
</dbReference>
<evidence type="ECO:0000259" key="20">
    <source>
        <dbReference type="PROSITE" id="PS51352"/>
    </source>
</evidence>
<evidence type="ECO:0000256" key="13">
    <source>
        <dbReference type="ARBA" id="ARBA00023136"/>
    </source>
</evidence>
<feature type="disulfide bond" description="Redox-active" evidence="18">
    <location>
        <begin position="123"/>
        <end position="129"/>
    </location>
</feature>
<evidence type="ECO:0000256" key="14">
    <source>
        <dbReference type="ARBA" id="ARBA00023157"/>
    </source>
</evidence>
<feature type="transmembrane region" description="Helical" evidence="18">
    <location>
        <begin position="407"/>
        <end position="426"/>
    </location>
</feature>
<evidence type="ECO:0000256" key="6">
    <source>
        <dbReference type="ARBA" id="ARBA00022692"/>
    </source>
</evidence>
<evidence type="ECO:0000313" key="21">
    <source>
        <dbReference type="EMBL" id="OAM15288.1"/>
    </source>
</evidence>
<feature type="transmembrane region" description="Helical" evidence="18">
    <location>
        <begin position="231"/>
        <end position="255"/>
    </location>
</feature>
<keyword evidence="9 18" id="KW-0249">Electron transport</keyword>
<keyword evidence="8 18" id="KW-0201">Cytochrome c-type biogenesis</keyword>
<feature type="transmembrane region" description="Helical" evidence="18">
    <location>
        <begin position="384"/>
        <end position="401"/>
    </location>
</feature>
<dbReference type="GO" id="GO:0047134">
    <property type="term" value="F:protein-disulfide reductase [NAD(P)H] activity"/>
    <property type="evidence" value="ECO:0007669"/>
    <property type="project" value="UniProtKB-UniRule"/>
</dbReference>
<keyword evidence="12 18" id="KW-0520">NAD</keyword>
<protein>
    <recommendedName>
        <fullName evidence="18">Thiol:disulfide interchange protein DsbD</fullName>
        <ecNumber evidence="18">1.8.1.8</ecNumber>
    </recommendedName>
    <alternativeName>
        <fullName evidence="18">Protein-disulfide reductase</fullName>
        <shortName evidence="18">Disulfide reductase</shortName>
    </alternativeName>
</protein>
<feature type="domain" description="Thioredoxin" evidence="20">
    <location>
        <begin position="460"/>
        <end position="594"/>
    </location>
</feature>